<evidence type="ECO:0000259" key="2">
    <source>
        <dbReference type="Pfam" id="PF10056"/>
    </source>
</evidence>
<feature type="compositionally biased region" description="Polar residues" evidence="1">
    <location>
        <begin position="734"/>
        <end position="751"/>
    </location>
</feature>
<reference evidence="3 4" key="1">
    <citation type="submission" date="2016-10" db="EMBL/GenBank/DDBJ databases">
        <title>Genome sequence of the ascomycete fungus Penicillium subrubescens.</title>
        <authorList>
            <person name="De Vries R.P."/>
            <person name="Peng M."/>
            <person name="Dilokpimol A."/>
            <person name="Hilden K."/>
            <person name="Makela M.R."/>
            <person name="Grigoriev I."/>
            <person name="Riley R."/>
            <person name="Granchi Z."/>
        </authorList>
    </citation>
    <scope>NUCLEOTIDE SEQUENCE [LARGE SCALE GENOMIC DNA]</scope>
    <source>
        <strain evidence="3 4">CBS 132785</strain>
    </source>
</reference>
<feature type="region of interest" description="Disordered" evidence="1">
    <location>
        <begin position="832"/>
        <end position="934"/>
    </location>
</feature>
<evidence type="ECO:0000256" key="1">
    <source>
        <dbReference type="SAM" id="MobiDB-lite"/>
    </source>
</evidence>
<feature type="region of interest" description="Disordered" evidence="1">
    <location>
        <begin position="375"/>
        <end position="397"/>
    </location>
</feature>
<gene>
    <name evidence="3" type="ORF">PENSUB_7446</name>
</gene>
<proteinExistence type="predicted"/>
<sequence>MARVVRRVMSASARRAPSRAVRRARKHKVIMETITQEKKKLRSVICFEAQAPSGYTFIPAGNPLLTTSCKERCRKDGLQVYAVSAFPSNVVAQLDQTTPHMSTHNLSQHVHRIGYHFPSTVVAAACSELGLYLTSAGKAVPFHTLGALQENPPANSEVDQITINTEARDAIRDLFPNIPDNDINQIIKTAFQKGQRKVGTASELPLARRAQLAVVAHIRHLYTDYDRLLKQKSFHEARSEVEQVTLAKVIAWRGDDENGQTALEDVFREVIVISDDDDSETEEEEGLAPAGTRDHNVEILSSNSRTHEIQTQPISAVHVTTQDPLREQSEEAPPGFRIVTRVPARSAINRRGFNRYQAWNRALNRYRAEANGTQQVPIGGVTSGEKQSPQYGNRPVVVHEMPDPRRRQVPLSSMEIVPESRVLAVYAEKPGQRLLANPPTDPLAGKSHVGAQERRPPLEPQPMVAQYESRGRPPPPLTTQKPHEIRHLEVRPYPAANTGYSQGISYPNTSTHARSERFPISLNNGSNAPVFVSGPQELHLNRESQFGHRTDLHSPFHPRTAPSREDAIPSIELMDSSSLAEKRHADGRLVHLTNRMSLRSVTPGHSQGETSRHAHAVAPDSPDDQSSKRRRLAHHAASAVNPRLNDWNTRPIGNPIPEGRGPYRRDEIVLPEPHSSDRFHLRREPPPPAEQPLAIGHPRQRNPAHLVPSQATSNAGPPLDRTHIADPYGPVPMHTQSGHPGYSGTVTSSDRTIGPPTDATYAQVRPAYYDDRSPRLDRVWPTKPEEQRLPVWTSYADAGHSVVHSAPSNGKLYADDFVRPVDYREARPAPVVYHVPRPRHQHIPRVEEDRGHPARARISDPHTCQDLPHSQGPPETRHPRSPRVALVSHDQAPRHLNAGSSPRESHSKPSGASRDRRPGSGLGAPRRVHDPRSFQMVEQNRPIYVQRVESHPPSQYAVPDGRPIVIVD</sequence>
<dbReference type="AlphaFoldDB" id="A0A1Q5TMK0"/>
<feature type="region of interest" description="Disordered" evidence="1">
    <location>
        <begin position="594"/>
        <end position="759"/>
    </location>
</feature>
<accession>A0A1Q5TMK0</accession>
<dbReference type="Pfam" id="PF10056">
    <property type="entry name" value="DUF2293"/>
    <property type="match status" value="1"/>
</dbReference>
<evidence type="ECO:0000313" key="4">
    <source>
        <dbReference type="Proteomes" id="UP000186955"/>
    </source>
</evidence>
<evidence type="ECO:0000313" key="3">
    <source>
        <dbReference type="EMBL" id="OKP01456.1"/>
    </source>
</evidence>
<dbReference type="InterPro" id="IPR018744">
    <property type="entry name" value="DUF2293"/>
</dbReference>
<feature type="compositionally biased region" description="Acidic residues" evidence="1">
    <location>
        <begin position="275"/>
        <end position="286"/>
    </location>
</feature>
<name>A0A1Q5TMK0_9EURO</name>
<keyword evidence="4" id="KW-1185">Reference proteome</keyword>
<dbReference type="PANTHER" id="PTHR38113:SF1">
    <property type="entry name" value="DUF2293 DOMAIN-CONTAINING PROTEIN"/>
    <property type="match status" value="1"/>
</dbReference>
<protein>
    <recommendedName>
        <fullName evidence="2">DUF2293 domain-containing protein</fullName>
    </recommendedName>
</protein>
<feature type="compositionally biased region" description="Basic and acidic residues" evidence="1">
    <location>
        <begin position="844"/>
        <end position="860"/>
    </location>
</feature>
<organism evidence="3 4">
    <name type="scientific">Penicillium subrubescens</name>
    <dbReference type="NCBI Taxonomy" id="1316194"/>
    <lineage>
        <taxon>Eukaryota</taxon>
        <taxon>Fungi</taxon>
        <taxon>Dikarya</taxon>
        <taxon>Ascomycota</taxon>
        <taxon>Pezizomycotina</taxon>
        <taxon>Eurotiomycetes</taxon>
        <taxon>Eurotiomycetidae</taxon>
        <taxon>Eurotiales</taxon>
        <taxon>Aspergillaceae</taxon>
        <taxon>Penicillium</taxon>
    </lineage>
</organism>
<feature type="compositionally biased region" description="Basic and acidic residues" evidence="1">
    <location>
        <begin position="661"/>
        <end position="685"/>
    </location>
</feature>
<feature type="compositionally biased region" description="Polar residues" evidence="1">
    <location>
        <begin position="594"/>
        <end position="609"/>
    </location>
</feature>
<dbReference type="EMBL" id="MNBE01000639">
    <property type="protein sequence ID" value="OKP01456.1"/>
    <property type="molecule type" value="Genomic_DNA"/>
</dbReference>
<feature type="compositionally biased region" description="Basic and acidic residues" evidence="1">
    <location>
        <begin position="903"/>
        <end position="918"/>
    </location>
</feature>
<feature type="region of interest" description="Disordered" evidence="1">
    <location>
        <begin position="275"/>
        <end position="295"/>
    </location>
</feature>
<dbReference type="Proteomes" id="UP000186955">
    <property type="component" value="Unassembled WGS sequence"/>
</dbReference>
<feature type="domain" description="DUF2293" evidence="2">
    <location>
        <begin position="170"/>
        <end position="253"/>
    </location>
</feature>
<feature type="region of interest" description="Disordered" evidence="1">
    <location>
        <begin position="433"/>
        <end position="487"/>
    </location>
</feature>
<dbReference type="PANTHER" id="PTHR38113">
    <property type="match status" value="1"/>
</dbReference>
<comment type="caution">
    <text evidence="3">The sequence shown here is derived from an EMBL/GenBank/DDBJ whole genome shotgun (WGS) entry which is preliminary data.</text>
</comment>